<dbReference type="PANTHER" id="PTHR24104:SF25">
    <property type="entry name" value="PROTEIN LIN-41"/>
    <property type="match status" value="1"/>
</dbReference>
<feature type="domain" description="Yip1" evidence="6">
    <location>
        <begin position="479"/>
        <end position="646"/>
    </location>
</feature>
<dbReference type="GO" id="GO:0016020">
    <property type="term" value="C:membrane"/>
    <property type="evidence" value="ECO:0007669"/>
    <property type="project" value="UniProtKB-SubCell"/>
</dbReference>
<comment type="caution">
    <text evidence="7">The sequence shown here is derived from an EMBL/GenBank/DDBJ whole genome shotgun (WGS) entry which is preliminary data.</text>
</comment>
<dbReference type="GO" id="GO:0008270">
    <property type="term" value="F:zinc ion binding"/>
    <property type="evidence" value="ECO:0007669"/>
    <property type="project" value="UniProtKB-KW"/>
</dbReference>
<keyword evidence="8" id="KW-1185">Reference proteome</keyword>
<dbReference type="PANTHER" id="PTHR24104">
    <property type="entry name" value="E3 UBIQUITIN-PROTEIN LIGASE NHLRC1-RELATED"/>
    <property type="match status" value="1"/>
</dbReference>
<evidence type="ECO:0000256" key="1">
    <source>
        <dbReference type="ARBA" id="ARBA00004141"/>
    </source>
</evidence>
<accession>A0A9W5Y9A9</accession>
<sequence>MRKLKYIFMMIIMVMFFNVLTVNAEAPYYTYTSDKDGYINRTQTAYSPLNKISIINGERLKVPEHVFVDKEDYVYITDSGYNKIYILDNNYNFYKELKSDEFEAVKSTFVTDDKIYVVDSYNSKIYVFDKKSLNLIQEIGEPDSPIFKEGYKFRPTNIAVDIRGNIYVRSAGSINGLMMLNREGEFLTFFGANPLKVPIVDQIRSYFLTENQEDKLEKIFPDVPSNLAIDDKGFIYTVTSSIKSNPVKKFNISGNNYFPDDMVGIYSMESVWVGQYNNVFSVSSEGWVFEYDSTGNLLFLYGGKDFSSSRLGLFSRPVSIATNSADDVIIIDQGTKLIQTYKATEFTNAVHKAMLEYQEGNYNESQDLWTYTLKYNSIFDNAHVGLGDAYLRNDRYEEAYDEYYDAEYKDGVSKAFWEIRQKWLENNLNIILIILLSLILVRLILRSLNKRTGLYKKINKKLVIVKKIKFIDDFCFIFEFLKHPLDGFYKIKMENRVSKISSTIIYILAIGVYVIHKRYSNILFVTDGTDFILYKLFSIVFVTVLWVISNYLICSINDGEGSISNVYNATAYALTPIIIIMPLVTIISNGLTLEQAVFYNIPIDILIIWIAFLMFFMIKDIHNFEVGETCLVIFKSIFTMLIIAVFLFILYSLGNQIYSFLYEIIREVINR</sequence>
<dbReference type="GO" id="GO:0061630">
    <property type="term" value="F:ubiquitin protein ligase activity"/>
    <property type="evidence" value="ECO:0007669"/>
    <property type="project" value="TreeGrafter"/>
</dbReference>
<feature type="transmembrane region" description="Helical" evidence="5">
    <location>
        <begin position="7"/>
        <end position="24"/>
    </location>
</feature>
<comment type="subcellular location">
    <subcellularLocation>
        <location evidence="1">Membrane</location>
        <topology evidence="1">Multi-pass membrane protein</topology>
    </subcellularLocation>
</comment>
<dbReference type="InterPro" id="IPR011990">
    <property type="entry name" value="TPR-like_helical_dom_sf"/>
</dbReference>
<feature type="transmembrane region" description="Helical" evidence="5">
    <location>
        <begin position="630"/>
        <end position="653"/>
    </location>
</feature>
<proteinExistence type="predicted"/>
<dbReference type="Gene3D" id="1.25.40.10">
    <property type="entry name" value="Tetratricopeptide repeat domain"/>
    <property type="match status" value="1"/>
</dbReference>
<reference evidence="7" key="1">
    <citation type="submission" date="2022-06" db="EMBL/GenBank/DDBJ databases">
        <title>Vallitalea longa sp. nov., an anaerobic bacterium isolated from marine sediment.</title>
        <authorList>
            <person name="Hirano S."/>
            <person name="Terahara T."/>
            <person name="Mori K."/>
            <person name="Hamada M."/>
            <person name="Matsumoto R."/>
            <person name="Kobayashi T."/>
        </authorList>
    </citation>
    <scope>NUCLEOTIDE SEQUENCE</scope>
    <source>
        <strain evidence="7">SH18-1</strain>
    </source>
</reference>
<feature type="transmembrane region" description="Helical" evidence="5">
    <location>
        <begin position="497"/>
        <end position="516"/>
    </location>
</feature>
<organism evidence="7 8">
    <name type="scientific">Vallitalea longa</name>
    <dbReference type="NCBI Taxonomy" id="2936439"/>
    <lineage>
        <taxon>Bacteria</taxon>
        <taxon>Bacillati</taxon>
        <taxon>Bacillota</taxon>
        <taxon>Clostridia</taxon>
        <taxon>Lachnospirales</taxon>
        <taxon>Vallitaleaceae</taxon>
        <taxon>Vallitalea</taxon>
    </lineage>
</organism>
<keyword evidence="2 5" id="KW-0812">Transmembrane</keyword>
<feature type="transmembrane region" description="Helical" evidence="5">
    <location>
        <begin position="566"/>
        <end position="591"/>
    </location>
</feature>
<evidence type="ECO:0000313" key="8">
    <source>
        <dbReference type="Proteomes" id="UP001144256"/>
    </source>
</evidence>
<dbReference type="GO" id="GO:0000209">
    <property type="term" value="P:protein polyubiquitination"/>
    <property type="evidence" value="ECO:0007669"/>
    <property type="project" value="TreeGrafter"/>
</dbReference>
<feature type="transmembrane region" description="Helical" evidence="5">
    <location>
        <begin position="536"/>
        <end position="554"/>
    </location>
</feature>
<keyword evidence="3 5" id="KW-1133">Transmembrane helix</keyword>
<dbReference type="InterPro" id="IPR011042">
    <property type="entry name" value="6-blade_b-propeller_TolB-like"/>
</dbReference>
<evidence type="ECO:0000256" key="2">
    <source>
        <dbReference type="ARBA" id="ARBA00022692"/>
    </source>
</evidence>
<dbReference type="Proteomes" id="UP001144256">
    <property type="component" value="Unassembled WGS sequence"/>
</dbReference>
<evidence type="ECO:0000259" key="6">
    <source>
        <dbReference type="Pfam" id="PF04893"/>
    </source>
</evidence>
<dbReference type="Gene3D" id="2.120.10.30">
    <property type="entry name" value="TolB, C-terminal domain"/>
    <property type="match status" value="1"/>
</dbReference>
<dbReference type="InterPro" id="IPR050952">
    <property type="entry name" value="TRIM-NHL_E3_ligases"/>
</dbReference>
<keyword evidence="4 5" id="KW-0472">Membrane</keyword>
<evidence type="ECO:0000256" key="5">
    <source>
        <dbReference type="SAM" id="Phobius"/>
    </source>
</evidence>
<protein>
    <recommendedName>
        <fullName evidence="6">Yip1 domain-containing protein</fullName>
    </recommendedName>
</protein>
<evidence type="ECO:0000256" key="4">
    <source>
        <dbReference type="ARBA" id="ARBA00023136"/>
    </source>
</evidence>
<dbReference type="AlphaFoldDB" id="A0A9W5Y9A9"/>
<dbReference type="EMBL" id="BRLB01000001">
    <property type="protein sequence ID" value="GKX28400.1"/>
    <property type="molecule type" value="Genomic_DNA"/>
</dbReference>
<dbReference type="SUPFAM" id="SSF48452">
    <property type="entry name" value="TPR-like"/>
    <property type="match status" value="1"/>
</dbReference>
<evidence type="ECO:0000313" key="7">
    <source>
        <dbReference type="EMBL" id="GKX28400.1"/>
    </source>
</evidence>
<dbReference type="GO" id="GO:0043161">
    <property type="term" value="P:proteasome-mediated ubiquitin-dependent protein catabolic process"/>
    <property type="evidence" value="ECO:0007669"/>
    <property type="project" value="TreeGrafter"/>
</dbReference>
<name>A0A9W5Y9A9_9FIRM</name>
<feature type="transmembrane region" description="Helical" evidence="5">
    <location>
        <begin position="428"/>
        <end position="445"/>
    </location>
</feature>
<dbReference type="InterPro" id="IPR006977">
    <property type="entry name" value="Yip1_dom"/>
</dbReference>
<feature type="transmembrane region" description="Helical" evidence="5">
    <location>
        <begin position="597"/>
        <end position="618"/>
    </location>
</feature>
<dbReference type="RefSeq" id="WP_281812622.1">
    <property type="nucleotide sequence ID" value="NZ_BRLB01000001.1"/>
</dbReference>
<dbReference type="Pfam" id="PF04893">
    <property type="entry name" value="Yip1"/>
    <property type="match status" value="1"/>
</dbReference>
<gene>
    <name evidence="7" type="ORF">SH1V18_08800</name>
</gene>
<dbReference type="SUPFAM" id="SSF101898">
    <property type="entry name" value="NHL repeat"/>
    <property type="match status" value="1"/>
</dbReference>
<evidence type="ECO:0000256" key="3">
    <source>
        <dbReference type="ARBA" id="ARBA00022989"/>
    </source>
</evidence>